<dbReference type="SUPFAM" id="SSF55874">
    <property type="entry name" value="ATPase domain of HSP90 chaperone/DNA topoisomerase II/histidine kinase"/>
    <property type="match status" value="1"/>
</dbReference>
<gene>
    <name evidence="16" type="ORF">AM592_15900</name>
</gene>
<evidence type="ECO:0000256" key="12">
    <source>
        <dbReference type="ARBA" id="ARBA00023012"/>
    </source>
</evidence>
<keyword evidence="10" id="KW-0067">ATP-binding</keyword>
<feature type="transmembrane region" description="Helical" evidence="14">
    <location>
        <begin position="12"/>
        <end position="32"/>
    </location>
</feature>
<dbReference type="OrthoDB" id="9780487at2"/>
<dbReference type="PANTHER" id="PTHR45453:SF2">
    <property type="entry name" value="HISTIDINE KINASE"/>
    <property type="match status" value="1"/>
</dbReference>
<dbReference type="InterPro" id="IPR003661">
    <property type="entry name" value="HisK_dim/P_dom"/>
</dbReference>
<dbReference type="Gene3D" id="1.10.287.130">
    <property type="match status" value="1"/>
</dbReference>
<reference evidence="16 17" key="2">
    <citation type="journal article" date="2016" name="Int. J. Syst. Evol. Microbiol.">
        <title>Bacillus gobiensis sp. nov., isolated from a soil sample.</title>
        <authorList>
            <person name="Liu B."/>
            <person name="Liu G.H."/>
            <person name="Cetin S."/>
            <person name="Schumann P."/>
            <person name="Pan Z.Z."/>
            <person name="Chen Q.Q."/>
        </authorList>
    </citation>
    <scope>NUCLEOTIDE SEQUENCE [LARGE SCALE GENOMIC DNA]</scope>
    <source>
        <strain evidence="16 17">FJAT-4402</strain>
    </source>
</reference>
<dbReference type="PATRIC" id="fig|1441095.3.peg.3508"/>
<proteinExistence type="predicted"/>
<evidence type="ECO:0000256" key="1">
    <source>
        <dbReference type="ARBA" id="ARBA00000085"/>
    </source>
</evidence>
<evidence type="ECO:0000256" key="9">
    <source>
        <dbReference type="ARBA" id="ARBA00022777"/>
    </source>
</evidence>
<dbReference type="Gene3D" id="3.30.565.10">
    <property type="entry name" value="Histidine kinase-like ATPase, C-terminal domain"/>
    <property type="match status" value="1"/>
</dbReference>
<dbReference type="PANTHER" id="PTHR45453">
    <property type="entry name" value="PHOSPHATE REGULON SENSOR PROTEIN PHOR"/>
    <property type="match status" value="1"/>
</dbReference>
<dbReference type="AlphaFoldDB" id="A0A0M4FLH7"/>
<feature type="domain" description="Histidine kinase" evidence="15">
    <location>
        <begin position="133"/>
        <end position="350"/>
    </location>
</feature>
<dbReference type="EMBL" id="CP012600">
    <property type="protein sequence ID" value="ALC82904.1"/>
    <property type="molecule type" value="Genomic_DNA"/>
</dbReference>
<dbReference type="EC" id="2.7.13.3" evidence="3"/>
<evidence type="ECO:0000256" key="2">
    <source>
        <dbReference type="ARBA" id="ARBA00004651"/>
    </source>
</evidence>
<evidence type="ECO:0000256" key="13">
    <source>
        <dbReference type="ARBA" id="ARBA00023136"/>
    </source>
</evidence>
<organism evidence="16 17">
    <name type="scientific">Bacillus gobiensis</name>
    <dbReference type="NCBI Taxonomy" id="1441095"/>
    <lineage>
        <taxon>Bacteria</taxon>
        <taxon>Bacillati</taxon>
        <taxon>Bacillota</taxon>
        <taxon>Bacilli</taxon>
        <taxon>Bacillales</taxon>
        <taxon>Bacillaceae</taxon>
        <taxon>Bacillus</taxon>
    </lineage>
</organism>
<dbReference type="SMART" id="SM00388">
    <property type="entry name" value="HisKA"/>
    <property type="match status" value="1"/>
</dbReference>
<evidence type="ECO:0000313" key="17">
    <source>
        <dbReference type="Proteomes" id="UP000067625"/>
    </source>
</evidence>
<evidence type="ECO:0000256" key="7">
    <source>
        <dbReference type="ARBA" id="ARBA00022692"/>
    </source>
</evidence>
<dbReference type="SMART" id="SM00387">
    <property type="entry name" value="HATPase_c"/>
    <property type="match status" value="1"/>
</dbReference>
<evidence type="ECO:0000256" key="5">
    <source>
        <dbReference type="ARBA" id="ARBA00022553"/>
    </source>
</evidence>
<dbReference type="InterPro" id="IPR003594">
    <property type="entry name" value="HATPase_dom"/>
</dbReference>
<evidence type="ECO:0000256" key="8">
    <source>
        <dbReference type="ARBA" id="ARBA00022741"/>
    </source>
</evidence>
<keyword evidence="4" id="KW-1003">Cell membrane</keyword>
<dbReference type="InterPro" id="IPR004358">
    <property type="entry name" value="Sig_transdc_His_kin-like_C"/>
</dbReference>
<evidence type="ECO:0000313" key="16">
    <source>
        <dbReference type="EMBL" id="ALC82904.1"/>
    </source>
</evidence>
<dbReference type="GO" id="GO:0000155">
    <property type="term" value="F:phosphorelay sensor kinase activity"/>
    <property type="evidence" value="ECO:0007669"/>
    <property type="project" value="InterPro"/>
</dbReference>
<evidence type="ECO:0000256" key="11">
    <source>
        <dbReference type="ARBA" id="ARBA00022989"/>
    </source>
</evidence>
<dbReference type="STRING" id="1441095.AM592_15900"/>
<comment type="subcellular location">
    <subcellularLocation>
        <location evidence="2">Cell membrane</location>
        <topology evidence="2">Multi-pass membrane protein</topology>
    </subcellularLocation>
</comment>
<keyword evidence="6" id="KW-0808">Transferase</keyword>
<dbReference type="RefSeq" id="WP_082364087.1">
    <property type="nucleotide sequence ID" value="NZ_CP012600.1"/>
</dbReference>
<dbReference type="SUPFAM" id="SSF47384">
    <property type="entry name" value="Homodimeric domain of signal transducing histidine kinase"/>
    <property type="match status" value="1"/>
</dbReference>
<dbReference type="InterPro" id="IPR036890">
    <property type="entry name" value="HATPase_C_sf"/>
</dbReference>
<keyword evidence="13 14" id="KW-0472">Membrane</keyword>
<comment type="catalytic activity">
    <reaction evidence="1">
        <text>ATP + protein L-histidine = ADP + protein N-phospho-L-histidine.</text>
        <dbReference type="EC" id="2.7.13.3"/>
    </reaction>
</comment>
<dbReference type="InterPro" id="IPR050351">
    <property type="entry name" value="BphY/WalK/GraS-like"/>
</dbReference>
<protein>
    <recommendedName>
        <fullName evidence="3">histidine kinase</fullName>
        <ecNumber evidence="3">2.7.13.3</ecNumber>
    </recommendedName>
</protein>
<dbReference type="GO" id="GO:0005886">
    <property type="term" value="C:plasma membrane"/>
    <property type="evidence" value="ECO:0007669"/>
    <property type="project" value="UniProtKB-SubCell"/>
</dbReference>
<sequence>MLFSYLRDRSMILLGLVFSYVVMAATAILIFIEQELSIPYGALFYVFLLGVFFLAVGTAIDYVRQRSFRIQLKKQLESDSDPLQSGYALASAEPCTKEQEWWVDLILAMNQKYEESLQQMTDKEKQQQTFTNQWIHQMKTPVSVISLLIQEGKQHPGPDFMYQLLNDIEEENETFSSGLDRMLQLSRLEAFSTDMKSEKVDLKSFLTEIINREKRQFIKRRIFPKLNIPDTLIVFSDKKWLDVVITQILQNALKYSVQGEGKEIWITGKEERPNTISLSITDFGQGIPDYDLPRIFDPFYTGSNGRTQKEATGMGLYIAKMVCDQLGHHLTAQSEEKRFTSLTIEFTSLTLHR</sequence>
<dbReference type="InterPro" id="IPR005467">
    <property type="entry name" value="His_kinase_dom"/>
</dbReference>
<evidence type="ECO:0000256" key="10">
    <source>
        <dbReference type="ARBA" id="ARBA00022840"/>
    </source>
</evidence>
<keyword evidence="17" id="KW-1185">Reference proteome</keyword>
<reference evidence="17" key="1">
    <citation type="submission" date="2015-08" db="EMBL/GenBank/DDBJ databases">
        <title>Genome sequencing project for genomic taxonomy and phylogenomics of Bacillus-like bacteria.</title>
        <authorList>
            <person name="Liu B."/>
            <person name="Wang J."/>
            <person name="Zhu Y."/>
            <person name="Liu G."/>
            <person name="Chen Q."/>
            <person name="Chen Z."/>
            <person name="Lan J."/>
            <person name="Che J."/>
            <person name="Ge C."/>
            <person name="Shi H."/>
            <person name="Pan Z."/>
            <person name="Liu X."/>
        </authorList>
    </citation>
    <scope>NUCLEOTIDE SEQUENCE [LARGE SCALE GENOMIC DNA]</scope>
    <source>
        <strain evidence="17">FJAT-4402</strain>
    </source>
</reference>
<dbReference type="InterPro" id="IPR036097">
    <property type="entry name" value="HisK_dim/P_sf"/>
</dbReference>
<dbReference type="CDD" id="cd00082">
    <property type="entry name" value="HisKA"/>
    <property type="match status" value="1"/>
</dbReference>
<evidence type="ECO:0000256" key="14">
    <source>
        <dbReference type="SAM" id="Phobius"/>
    </source>
</evidence>
<dbReference type="GO" id="GO:0016036">
    <property type="term" value="P:cellular response to phosphate starvation"/>
    <property type="evidence" value="ECO:0007669"/>
    <property type="project" value="TreeGrafter"/>
</dbReference>
<dbReference type="Pfam" id="PF02518">
    <property type="entry name" value="HATPase_c"/>
    <property type="match status" value="1"/>
</dbReference>
<feature type="transmembrane region" description="Helical" evidence="14">
    <location>
        <begin position="38"/>
        <end position="63"/>
    </location>
</feature>
<dbReference type="Pfam" id="PF00512">
    <property type="entry name" value="HisKA"/>
    <property type="match status" value="1"/>
</dbReference>
<name>A0A0M4FLH7_9BACI</name>
<keyword evidence="9" id="KW-0418">Kinase</keyword>
<evidence type="ECO:0000256" key="3">
    <source>
        <dbReference type="ARBA" id="ARBA00012438"/>
    </source>
</evidence>
<accession>A0A0M4FLH7</accession>
<keyword evidence="5" id="KW-0597">Phosphoprotein</keyword>
<keyword evidence="11 14" id="KW-1133">Transmembrane helix</keyword>
<keyword evidence="8" id="KW-0547">Nucleotide-binding</keyword>
<keyword evidence="7 14" id="KW-0812">Transmembrane</keyword>
<evidence type="ECO:0000259" key="15">
    <source>
        <dbReference type="PROSITE" id="PS50109"/>
    </source>
</evidence>
<dbReference type="PROSITE" id="PS50109">
    <property type="entry name" value="HIS_KIN"/>
    <property type="match status" value="1"/>
</dbReference>
<dbReference type="GO" id="GO:0005524">
    <property type="term" value="F:ATP binding"/>
    <property type="evidence" value="ECO:0007669"/>
    <property type="project" value="UniProtKB-KW"/>
</dbReference>
<dbReference type="Proteomes" id="UP000067625">
    <property type="component" value="Chromosome"/>
</dbReference>
<evidence type="ECO:0000256" key="6">
    <source>
        <dbReference type="ARBA" id="ARBA00022679"/>
    </source>
</evidence>
<dbReference type="PRINTS" id="PR00344">
    <property type="entry name" value="BCTRLSENSOR"/>
</dbReference>
<dbReference type="GO" id="GO:0004721">
    <property type="term" value="F:phosphoprotein phosphatase activity"/>
    <property type="evidence" value="ECO:0007669"/>
    <property type="project" value="TreeGrafter"/>
</dbReference>
<keyword evidence="12" id="KW-0902">Two-component regulatory system</keyword>
<evidence type="ECO:0000256" key="4">
    <source>
        <dbReference type="ARBA" id="ARBA00022475"/>
    </source>
</evidence>